<gene>
    <name evidence="9" type="ORF">AZF00_11385</name>
</gene>
<evidence type="ECO:0000256" key="6">
    <source>
        <dbReference type="RuleBase" id="RU003376"/>
    </source>
</evidence>
<evidence type="ECO:0000256" key="7">
    <source>
        <dbReference type="SAM" id="Phobius"/>
    </source>
</evidence>
<protein>
    <recommendedName>
        <fullName evidence="8">Heme-copper oxidase subunit III family profile domain-containing protein</fullName>
    </recommendedName>
</protein>
<comment type="subcellular location">
    <subcellularLocation>
        <location evidence="6">Cell membrane</location>
        <topology evidence="6">Multi-pass membrane protein</topology>
    </subcellularLocation>
    <subcellularLocation>
        <location evidence="1">Membrane</location>
        <topology evidence="1">Multi-pass membrane protein</topology>
    </subcellularLocation>
</comment>
<feature type="domain" description="Heme-copper oxidase subunit III family profile" evidence="8">
    <location>
        <begin position="1"/>
        <end position="214"/>
    </location>
</feature>
<dbReference type="Proteomes" id="UP000074119">
    <property type="component" value="Chromosome"/>
</dbReference>
<dbReference type="GO" id="GO:0019646">
    <property type="term" value="P:aerobic electron transport chain"/>
    <property type="evidence" value="ECO:0007669"/>
    <property type="project" value="InterPro"/>
</dbReference>
<dbReference type="PANTHER" id="PTHR11403:SF10">
    <property type="entry name" value="CYTOCHROME C OXIDASE"/>
    <property type="match status" value="1"/>
</dbReference>
<dbReference type="Gene3D" id="1.20.120.80">
    <property type="entry name" value="Cytochrome c oxidase, subunit III, four-helix bundle"/>
    <property type="match status" value="1"/>
</dbReference>
<evidence type="ECO:0000256" key="1">
    <source>
        <dbReference type="ARBA" id="ARBA00004141"/>
    </source>
</evidence>
<organism evidence="9 10">
    <name type="scientific">Zhongshania aliphaticivorans</name>
    <dbReference type="NCBI Taxonomy" id="1470434"/>
    <lineage>
        <taxon>Bacteria</taxon>
        <taxon>Pseudomonadati</taxon>
        <taxon>Pseudomonadota</taxon>
        <taxon>Gammaproteobacteria</taxon>
        <taxon>Cellvibrionales</taxon>
        <taxon>Spongiibacteraceae</taxon>
        <taxon>Zhongshania</taxon>
    </lineage>
</organism>
<accession>A0A127M6N6</accession>
<dbReference type="PANTHER" id="PTHR11403">
    <property type="entry name" value="CYTOCHROME C OXIDASE SUBUNIT III"/>
    <property type="match status" value="1"/>
</dbReference>
<dbReference type="EMBL" id="CP014544">
    <property type="protein sequence ID" value="AMO68865.1"/>
    <property type="molecule type" value="Genomic_DNA"/>
</dbReference>
<keyword evidence="5 7" id="KW-0472">Membrane</keyword>
<feature type="transmembrane region" description="Helical" evidence="7">
    <location>
        <begin position="149"/>
        <end position="172"/>
    </location>
</feature>
<name>A0A127M6N6_9GAMM</name>
<dbReference type="GO" id="GO:0004129">
    <property type="term" value="F:cytochrome-c oxidase activity"/>
    <property type="evidence" value="ECO:0007669"/>
    <property type="project" value="InterPro"/>
</dbReference>
<dbReference type="InterPro" id="IPR000298">
    <property type="entry name" value="Cyt_c_oxidase-like_su3"/>
</dbReference>
<dbReference type="AlphaFoldDB" id="A0A127M6N6"/>
<dbReference type="GO" id="GO:0005886">
    <property type="term" value="C:plasma membrane"/>
    <property type="evidence" value="ECO:0007669"/>
    <property type="project" value="UniProtKB-SubCell"/>
</dbReference>
<reference evidence="9 10" key="1">
    <citation type="submission" date="2015-12" db="EMBL/GenBank/DDBJ databases">
        <authorList>
            <person name="Shamseldin A."/>
            <person name="Moawad H."/>
            <person name="Abd El-Rahim W.M."/>
            <person name="Sadowsky M.J."/>
        </authorList>
    </citation>
    <scope>NUCLEOTIDE SEQUENCE [LARGE SCALE GENOMIC DNA]</scope>
    <source>
        <strain evidence="9 10">SM2</strain>
    </source>
</reference>
<dbReference type="KEGG" id="zal:AZF00_11385"/>
<sequence length="226" mass="25177">MGWFGILSEKPWIPEAQGTSAEWGRTAYTPAVKISLRFMLVIISVFFLLFFVTFISRSQYDDFLALAGEPWQPFTNSMRLWINSGVLVLASVAMQGAVYALRRNHHFRLLVLLATGAVLAILFIILQISVWQFLAGMGYSVAGNPANSYFYILTGLHVLHLVGGLVALGRVVNSLREEGDLQNRHAAIEACAVYWHYLLGLWFVLFFILTRTPETYALIAAACGLG</sequence>
<evidence type="ECO:0000256" key="5">
    <source>
        <dbReference type="ARBA" id="ARBA00023136"/>
    </source>
</evidence>
<evidence type="ECO:0000313" key="9">
    <source>
        <dbReference type="EMBL" id="AMO68865.1"/>
    </source>
</evidence>
<feature type="transmembrane region" description="Helical" evidence="7">
    <location>
        <begin position="109"/>
        <end position="129"/>
    </location>
</feature>
<evidence type="ECO:0000256" key="3">
    <source>
        <dbReference type="ARBA" id="ARBA00022692"/>
    </source>
</evidence>
<dbReference type="RefSeq" id="WP_008249279.1">
    <property type="nucleotide sequence ID" value="NZ_CP014544.1"/>
</dbReference>
<feature type="transmembrane region" description="Helical" evidence="7">
    <location>
        <begin position="38"/>
        <end position="60"/>
    </location>
</feature>
<dbReference type="PROSITE" id="PS50253">
    <property type="entry name" value="COX3"/>
    <property type="match status" value="1"/>
</dbReference>
<dbReference type="InterPro" id="IPR035973">
    <property type="entry name" value="Cyt_c_oxidase_su3-like_sf"/>
</dbReference>
<evidence type="ECO:0000256" key="4">
    <source>
        <dbReference type="ARBA" id="ARBA00022989"/>
    </source>
</evidence>
<evidence type="ECO:0000256" key="2">
    <source>
        <dbReference type="ARBA" id="ARBA00010581"/>
    </source>
</evidence>
<comment type="similarity">
    <text evidence="2 6">Belongs to the cytochrome c oxidase subunit 3 family.</text>
</comment>
<proteinExistence type="inferred from homology"/>
<keyword evidence="4 7" id="KW-1133">Transmembrane helix</keyword>
<keyword evidence="3 6" id="KW-0812">Transmembrane</keyword>
<dbReference type="Pfam" id="PF00510">
    <property type="entry name" value="COX3"/>
    <property type="match status" value="1"/>
</dbReference>
<dbReference type="SUPFAM" id="SSF81452">
    <property type="entry name" value="Cytochrome c oxidase subunit III-like"/>
    <property type="match status" value="1"/>
</dbReference>
<dbReference type="InterPro" id="IPR013833">
    <property type="entry name" value="Cyt_c_oxidase_su3_a-hlx"/>
</dbReference>
<dbReference type="InterPro" id="IPR024791">
    <property type="entry name" value="Cyt_c/ubiquinol_Oxase_su3"/>
</dbReference>
<evidence type="ECO:0000313" key="10">
    <source>
        <dbReference type="Proteomes" id="UP000074119"/>
    </source>
</evidence>
<feature type="transmembrane region" description="Helical" evidence="7">
    <location>
        <begin position="80"/>
        <end position="102"/>
    </location>
</feature>
<dbReference type="STRING" id="1470434.AZF00_11385"/>
<feature type="transmembrane region" description="Helical" evidence="7">
    <location>
        <begin position="192"/>
        <end position="209"/>
    </location>
</feature>
<evidence type="ECO:0000259" key="8">
    <source>
        <dbReference type="PROSITE" id="PS50253"/>
    </source>
</evidence>